<name>A0A437QLF8_9GAMM</name>
<dbReference type="RefSeq" id="WP_127700020.1">
    <property type="nucleotide sequence ID" value="NZ_SACS01000016.1"/>
</dbReference>
<accession>A0A437QLF8</accession>
<comment type="caution">
    <text evidence="1">The sequence shown here is derived from an EMBL/GenBank/DDBJ whole genome shotgun (WGS) entry which is preliminary data.</text>
</comment>
<dbReference type="EMBL" id="SACS01000016">
    <property type="protein sequence ID" value="RVU35346.1"/>
    <property type="molecule type" value="Genomic_DNA"/>
</dbReference>
<sequence length="236" mass="26500">MLAQPVVLNNEQHKDLHVLAQFSLESVNGRHIAPLMLQEFAAASAFYPIFFLQVEELFAPVAVFGLKEGQNLFIKDGQWEGQYLPAGIRAYPFNLAQANDDQLLLCVNEQADNISRTEGQALFNADNTPTEFFNGVNTFFKDYIDANAVSRNIVAQIKEMGLLKADGLQYRDLAGKEHRLNGFFVIDREKFEALSDEQFLTLRKFGVLQAIYAHFSSLDRIGSLINRLPIDAPAAE</sequence>
<evidence type="ECO:0000313" key="1">
    <source>
        <dbReference type="EMBL" id="RVU35346.1"/>
    </source>
</evidence>
<gene>
    <name evidence="1" type="ORF">EOE67_14305</name>
</gene>
<evidence type="ECO:0000313" key="2">
    <source>
        <dbReference type="Proteomes" id="UP000283077"/>
    </source>
</evidence>
<reference evidence="1 2" key="1">
    <citation type="submission" date="2019-01" db="EMBL/GenBank/DDBJ databases">
        <authorList>
            <person name="Chen W.-M."/>
        </authorList>
    </citation>
    <scope>NUCLEOTIDE SEQUENCE [LARGE SCALE GENOMIC DNA]</scope>
    <source>
        <strain evidence="1 2">KYPC3</strain>
    </source>
</reference>
<dbReference type="InterPro" id="IPR010836">
    <property type="entry name" value="SapC"/>
</dbReference>
<evidence type="ECO:0008006" key="3">
    <source>
        <dbReference type="Google" id="ProtNLM"/>
    </source>
</evidence>
<dbReference type="Pfam" id="PF07277">
    <property type="entry name" value="SapC"/>
    <property type="match status" value="1"/>
</dbReference>
<keyword evidence="2" id="KW-1185">Reference proteome</keyword>
<dbReference type="Proteomes" id="UP000283077">
    <property type="component" value="Unassembled WGS sequence"/>
</dbReference>
<organism evidence="1 2">
    <name type="scientific">Rheinheimera riviphila</name>
    <dbReference type="NCBI Taxonomy" id="1834037"/>
    <lineage>
        <taxon>Bacteria</taxon>
        <taxon>Pseudomonadati</taxon>
        <taxon>Pseudomonadota</taxon>
        <taxon>Gammaproteobacteria</taxon>
        <taxon>Chromatiales</taxon>
        <taxon>Chromatiaceae</taxon>
        <taxon>Rheinheimera</taxon>
    </lineage>
</organism>
<proteinExistence type="predicted"/>
<dbReference type="OrthoDB" id="9806524at2"/>
<dbReference type="AlphaFoldDB" id="A0A437QLF8"/>
<protein>
    <recommendedName>
        <fullName evidence="3">Multidrug transporter</fullName>
    </recommendedName>
</protein>